<keyword evidence="2" id="KW-1133">Transmembrane helix</keyword>
<reference evidence="3" key="1">
    <citation type="journal article" date="2019" name="bioRxiv">
        <title>The Genome of the Zebra Mussel, Dreissena polymorpha: A Resource for Invasive Species Research.</title>
        <authorList>
            <person name="McCartney M.A."/>
            <person name="Auch B."/>
            <person name="Kono T."/>
            <person name="Mallez S."/>
            <person name="Zhang Y."/>
            <person name="Obille A."/>
            <person name="Becker A."/>
            <person name="Abrahante J.E."/>
            <person name="Garbe J."/>
            <person name="Badalamenti J.P."/>
            <person name="Herman A."/>
            <person name="Mangelson H."/>
            <person name="Liachko I."/>
            <person name="Sullivan S."/>
            <person name="Sone E.D."/>
            <person name="Koren S."/>
            <person name="Silverstein K.A.T."/>
            <person name="Beckman K.B."/>
            <person name="Gohl D.M."/>
        </authorList>
    </citation>
    <scope>NUCLEOTIDE SEQUENCE</scope>
    <source>
        <strain evidence="3">Duluth1</strain>
        <tissue evidence="3">Whole animal</tissue>
    </source>
</reference>
<reference evidence="3" key="2">
    <citation type="submission" date="2020-11" db="EMBL/GenBank/DDBJ databases">
        <authorList>
            <person name="McCartney M.A."/>
            <person name="Auch B."/>
            <person name="Kono T."/>
            <person name="Mallez S."/>
            <person name="Becker A."/>
            <person name="Gohl D.M."/>
            <person name="Silverstein K.A.T."/>
            <person name="Koren S."/>
            <person name="Bechman K.B."/>
            <person name="Herman A."/>
            <person name="Abrahante J.E."/>
            <person name="Garbe J."/>
        </authorList>
    </citation>
    <scope>NUCLEOTIDE SEQUENCE</scope>
    <source>
        <strain evidence="3">Duluth1</strain>
        <tissue evidence="3">Whole animal</tissue>
    </source>
</reference>
<keyword evidence="2" id="KW-0812">Transmembrane</keyword>
<dbReference type="Proteomes" id="UP000828390">
    <property type="component" value="Unassembled WGS sequence"/>
</dbReference>
<feature type="compositionally biased region" description="Low complexity" evidence="1">
    <location>
        <begin position="450"/>
        <end position="465"/>
    </location>
</feature>
<accession>A0A9D4EWU3</accession>
<name>A0A9D4EWU3_DREPO</name>
<sequence>MTLYSATGGATFTLELMTKDCGKIDTGATGQQPDSKGLRFVSPLHDVRSFKILAHAEGAKVNFSTFNGVTLTNVTHVTVNAGSYSDDIRLSSNTLVFIESNEEITIWVKQYTSNPYWTRLIPTDVSSSGYKKVSIAGSDCTHVNYLNYNYGILEVTTGASIEYKWNKQTLAMFCKESVSDTDFIQIPPPYTQGKEYFIPKLDITATVFVQSIEDNTFVIVNHTYDMSYSPKNTDQSFTITLINKTTLRLNSVKPVYVLLKVNNMRMFIPPTDQFSDSCRKDFPFNGLHSKFCVTKTGKDVSPNDDEPCYCIIYKEINTTPGMFFASDQLYGTTNPVCSLSDSSDADGKDNDCDGLVDEDNCTDDRLAGEVDADIDGAVNEDCNQTVPNSKNNTVESQTVPCWTAPPDNNVTFSSSRTSDVAFTDAPEPTIPEESHPGLKTPVPTGKKPNLSSTSTSKATTTLAPSHGNTTNVTTQQPLPPEEECFTDCYCPCGWVAEPVQYTKEELNAIVEKIQEKLKIEVKKLSSTTRKLNSAEDQRPSAKAVGVVGLVFLVITLGGIFLLDLKTLADAFRTLLDNVRQPFRQ</sequence>
<evidence type="ECO:0008006" key="5">
    <source>
        <dbReference type="Google" id="ProtNLM"/>
    </source>
</evidence>
<evidence type="ECO:0000256" key="2">
    <source>
        <dbReference type="SAM" id="Phobius"/>
    </source>
</evidence>
<protein>
    <recommendedName>
        <fullName evidence="5">IgGFc-binding protein N-terminal domain-containing protein</fullName>
    </recommendedName>
</protein>
<gene>
    <name evidence="3" type="ORF">DPMN_165274</name>
</gene>
<dbReference type="AlphaFoldDB" id="A0A9D4EWU3"/>
<evidence type="ECO:0000313" key="4">
    <source>
        <dbReference type="Proteomes" id="UP000828390"/>
    </source>
</evidence>
<proteinExistence type="predicted"/>
<evidence type="ECO:0000256" key="1">
    <source>
        <dbReference type="SAM" id="MobiDB-lite"/>
    </source>
</evidence>
<organism evidence="3 4">
    <name type="scientific">Dreissena polymorpha</name>
    <name type="common">Zebra mussel</name>
    <name type="synonym">Mytilus polymorpha</name>
    <dbReference type="NCBI Taxonomy" id="45954"/>
    <lineage>
        <taxon>Eukaryota</taxon>
        <taxon>Metazoa</taxon>
        <taxon>Spiralia</taxon>
        <taxon>Lophotrochozoa</taxon>
        <taxon>Mollusca</taxon>
        <taxon>Bivalvia</taxon>
        <taxon>Autobranchia</taxon>
        <taxon>Heteroconchia</taxon>
        <taxon>Euheterodonta</taxon>
        <taxon>Imparidentia</taxon>
        <taxon>Neoheterodontei</taxon>
        <taxon>Myida</taxon>
        <taxon>Dreissenoidea</taxon>
        <taxon>Dreissenidae</taxon>
        <taxon>Dreissena</taxon>
    </lineage>
</organism>
<evidence type="ECO:0000313" key="3">
    <source>
        <dbReference type="EMBL" id="KAH3787154.1"/>
    </source>
</evidence>
<comment type="caution">
    <text evidence="3">The sequence shown here is derived from an EMBL/GenBank/DDBJ whole genome shotgun (WGS) entry which is preliminary data.</text>
</comment>
<feature type="region of interest" description="Disordered" evidence="1">
    <location>
        <begin position="422"/>
        <end position="478"/>
    </location>
</feature>
<feature type="transmembrane region" description="Helical" evidence="2">
    <location>
        <begin position="543"/>
        <end position="562"/>
    </location>
</feature>
<keyword evidence="2" id="KW-0472">Membrane</keyword>
<dbReference type="EMBL" id="JAIWYP010000008">
    <property type="protein sequence ID" value="KAH3787154.1"/>
    <property type="molecule type" value="Genomic_DNA"/>
</dbReference>
<feature type="compositionally biased region" description="Polar residues" evidence="1">
    <location>
        <begin position="466"/>
        <end position="476"/>
    </location>
</feature>
<keyword evidence="4" id="KW-1185">Reference proteome</keyword>